<evidence type="ECO:0000256" key="1">
    <source>
        <dbReference type="ARBA" id="ARBA00023157"/>
    </source>
</evidence>
<evidence type="ECO:0000313" key="3">
    <source>
        <dbReference type="EMBL" id="GCA64589.1"/>
    </source>
</evidence>
<keyword evidence="1" id="KW-1015">Disulfide bond</keyword>
<name>A0A391P2W3_9EUKA</name>
<evidence type="ECO:0000259" key="2">
    <source>
        <dbReference type="PROSITE" id="PS50015"/>
    </source>
</evidence>
<dbReference type="Proteomes" id="UP000265618">
    <property type="component" value="Unassembled WGS sequence"/>
</dbReference>
<feature type="non-terminal residue" evidence="3">
    <location>
        <position position="1"/>
    </location>
</feature>
<dbReference type="InterPro" id="IPR008138">
    <property type="entry name" value="SapB_2"/>
</dbReference>
<dbReference type="SUPFAM" id="SSF47862">
    <property type="entry name" value="Saposin"/>
    <property type="match status" value="1"/>
</dbReference>
<evidence type="ECO:0000313" key="4">
    <source>
        <dbReference type="Proteomes" id="UP000265618"/>
    </source>
</evidence>
<reference evidence="3 4" key="1">
    <citation type="journal article" date="2018" name="PLoS ONE">
        <title>The draft genome of Kipferlia bialata reveals reductive genome evolution in fornicate parasites.</title>
        <authorList>
            <person name="Tanifuji G."/>
            <person name="Takabayashi S."/>
            <person name="Kume K."/>
            <person name="Takagi M."/>
            <person name="Nakayama T."/>
            <person name="Kamikawa R."/>
            <person name="Inagaki Y."/>
            <person name="Hashimoto T."/>
        </authorList>
    </citation>
    <scope>NUCLEOTIDE SEQUENCE [LARGE SCALE GENOMIC DNA]</scope>
    <source>
        <strain evidence="3">NY0173</strain>
    </source>
</reference>
<keyword evidence="4" id="KW-1185">Reference proteome</keyword>
<dbReference type="EMBL" id="BDIP01007774">
    <property type="protein sequence ID" value="GCA64589.1"/>
    <property type="molecule type" value="Genomic_DNA"/>
</dbReference>
<accession>A0A391P2W3</accession>
<proteinExistence type="predicted"/>
<gene>
    <name evidence="3" type="ORF">KIPB_014739</name>
</gene>
<dbReference type="InterPro" id="IPR008139">
    <property type="entry name" value="SaposinB_dom"/>
</dbReference>
<comment type="caution">
    <text evidence="3">The sequence shown here is derived from an EMBL/GenBank/DDBJ whole genome shotgun (WGS) entry which is preliminary data.</text>
</comment>
<dbReference type="OrthoDB" id="69496at2759"/>
<organism evidence="3 4">
    <name type="scientific">Kipferlia bialata</name>
    <dbReference type="NCBI Taxonomy" id="797122"/>
    <lineage>
        <taxon>Eukaryota</taxon>
        <taxon>Metamonada</taxon>
        <taxon>Carpediemonas-like organisms</taxon>
        <taxon>Kipferlia</taxon>
    </lineage>
</organism>
<dbReference type="InterPro" id="IPR011001">
    <property type="entry name" value="Saposin-like"/>
</dbReference>
<sequence length="53" mass="6064">EEIEEFLENICSIFPDFFVEECDSIIVDYVEQIVALAMADYPPDVICEMIGLC</sequence>
<dbReference type="AlphaFoldDB" id="A0A391P2W3"/>
<dbReference type="Gene3D" id="1.10.225.10">
    <property type="entry name" value="Saposin-like"/>
    <property type="match status" value="1"/>
</dbReference>
<protein>
    <recommendedName>
        <fullName evidence="2">Saposin B-type domain-containing protein</fullName>
    </recommendedName>
</protein>
<dbReference type="Pfam" id="PF03489">
    <property type="entry name" value="SapB_2"/>
    <property type="match status" value="1"/>
</dbReference>
<dbReference type="PROSITE" id="PS50015">
    <property type="entry name" value="SAP_B"/>
    <property type="match status" value="1"/>
</dbReference>
<feature type="domain" description="Saposin B-type" evidence="2">
    <location>
        <begin position="1"/>
        <end position="53"/>
    </location>
</feature>